<keyword evidence="3" id="KW-1185">Reference proteome</keyword>
<feature type="region of interest" description="Disordered" evidence="1">
    <location>
        <begin position="1"/>
        <end position="194"/>
    </location>
</feature>
<protein>
    <submittedName>
        <fullName evidence="2">Uncharacterized protein</fullName>
    </submittedName>
</protein>
<dbReference type="Proteomes" id="UP000007754">
    <property type="component" value="Chromosome 21"/>
</dbReference>
<feature type="compositionally biased region" description="Pro residues" evidence="1">
    <location>
        <begin position="156"/>
        <end position="168"/>
    </location>
</feature>
<feature type="compositionally biased region" description="Polar residues" evidence="1">
    <location>
        <begin position="69"/>
        <end position="82"/>
    </location>
</feature>
<dbReference type="Ensembl" id="ENSTGUT00000028182.1">
    <property type="protein sequence ID" value="ENSTGUP00000029415.1"/>
    <property type="gene ID" value="ENSTGUG00000021390.1"/>
</dbReference>
<evidence type="ECO:0000313" key="3">
    <source>
        <dbReference type="Proteomes" id="UP000007754"/>
    </source>
</evidence>
<evidence type="ECO:0000313" key="2">
    <source>
        <dbReference type="Ensembl" id="ENSTGUP00000029415.1"/>
    </source>
</evidence>
<organism evidence="2 3">
    <name type="scientific">Taeniopygia guttata</name>
    <name type="common">Zebra finch</name>
    <name type="synonym">Poephila guttata</name>
    <dbReference type="NCBI Taxonomy" id="59729"/>
    <lineage>
        <taxon>Eukaryota</taxon>
        <taxon>Metazoa</taxon>
        <taxon>Chordata</taxon>
        <taxon>Craniata</taxon>
        <taxon>Vertebrata</taxon>
        <taxon>Euteleostomi</taxon>
        <taxon>Archelosauria</taxon>
        <taxon>Archosauria</taxon>
        <taxon>Dinosauria</taxon>
        <taxon>Saurischia</taxon>
        <taxon>Theropoda</taxon>
        <taxon>Coelurosauria</taxon>
        <taxon>Aves</taxon>
        <taxon>Neognathae</taxon>
        <taxon>Neoaves</taxon>
        <taxon>Telluraves</taxon>
        <taxon>Australaves</taxon>
        <taxon>Passeriformes</taxon>
        <taxon>Passeroidea</taxon>
        <taxon>Estrildidae</taxon>
        <taxon>Estrildinae</taxon>
        <taxon>Taeniopygia</taxon>
    </lineage>
</organism>
<feature type="compositionally biased region" description="Polar residues" evidence="1">
    <location>
        <begin position="38"/>
        <end position="61"/>
    </location>
</feature>
<reference evidence="2" key="2">
    <citation type="submission" date="2025-08" db="UniProtKB">
        <authorList>
            <consortium name="Ensembl"/>
        </authorList>
    </citation>
    <scope>IDENTIFICATION</scope>
</reference>
<dbReference type="AlphaFoldDB" id="A0A674H3L5"/>
<evidence type="ECO:0000256" key="1">
    <source>
        <dbReference type="SAM" id="MobiDB-lite"/>
    </source>
</evidence>
<accession>A0A674H3L5</accession>
<reference evidence="2" key="3">
    <citation type="submission" date="2025-09" db="UniProtKB">
        <authorList>
            <consortium name="Ensembl"/>
        </authorList>
    </citation>
    <scope>IDENTIFICATION</scope>
</reference>
<reference evidence="2 3" key="1">
    <citation type="journal article" date="2010" name="Nature">
        <title>The genome of a songbird.</title>
        <authorList>
            <person name="Warren W.C."/>
            <person name="Clayton D.F."/>
            <person name="Ellegren H."/>
            <person name="Arnold A.P."/>
            <person name="Hillier L.W."/>
            <person name="Kunstner A."/>
            <person name="Searle S."/>
            <person name="White S."/>
            <person name="Vilella A.J."/>
            <person name="Fairley S."/>
            <person name="Heger A."/>
            <person name="Kong L."/>
            <person name="Ponting C.P."/>
            <person name="Jarvis E.D."/>
            <person name="Mello C.V."/>
            <person name="Minx P."/>
            <person name="Lovell P."/>
            <person name="Velho T.A."/>
            <person name="Ferris M."/>
            <person name="Balakrishnan C.N."/>
            <person name="Sinha S."/>
            <person name="Blatti C."/>
            <person name="London S.E."/>
            <person name="Li Y."/>
            <person name="Lin Y.C."/>
            <person name="George J."/>
            <person name="Sweedler J."/>
            <person name="Southey B."/>
            <person name="Gunaratne P."/>
            <person name="Watson M."/>
            <person name="Nam K."/>
            <person name="Backstrom N."/>
            <person name="Smeds L."/>
            <person name="Nabholz B."/>
            <person name="Itoh Y."/>
            <person name="Whitney O."/>
            <person name="Pfenning A.R."/>
            <person name="Howard J."/>
            <person name="Volker M."/>
            <person name="Skinner B.M."/>
            <person name="Griffin D.K."/>
            <person name="Ye L."/>
            <person name="McLaren W.M."/>
            <person name="Flicek P."/>
            <person name="Quesada V."/>
            <person name="Velasco G."/>
            <person name="Lopez-Otin C."/>
            <person name="Puente X.S."/>
            <person name="Olender T."/>
            <person name="Lancet D."/>
            <person name="Smit A.F."/>
            <person name="Hubley R."/>
            <person name="Konkel M.K."/>
            <person name="Walker J.A."/>
            <person name="Batzer M.A."/>
            <person name="Gu W."/>
            <person name="Pollock D.D."/>
            <person name="Chen L."/>
            <person name="Cheng Z."/>
            <person name="Eichler E.E."/>
            <person name="Stapley J."/>
            <person name="Slate J."/>
            <person name="Ekblom R."/>
            <person name="Birkhead T."/>
            <person name="Burke T."/>
            <person name="Burt D."/>
            <person name="Scharff C."/>
            <person name="Adam I."/>
            <person name="Richard H."/>
            <person name="Sultan M."/>
            <person name="Soldatov A."/>
            <person name="Lehrach H."/>
            <person name="Edwards S.V."/>
            <person name="Yang S.P."/>
            <person name="Li X."/>
            <person name="Graves T."/>
            <person name="Fulton L."/>
            <person name="Nelson J."/>
            <person name="Chinwalla A."/>
            <person name="Hou S."/>
            <person name="Mardis E.R."/>
            <person name="Wilson R.K."/>
        </authorList>
    </citation>
    <scope>NUCLEOTIDE SEQUENCE [LARGE SCALE GENOMIC DNA]</scope>
</reference>
<sequence>GKANTAQPAWHSQPGQASMARPTRQSGAGKASLAQPAGHSQQGKASTAQPAQPGQQGTDSLAQPAGHSQPGTASTARPTRQSRAGKPAWHSEQGTASLAQAAQPGQHSTASRAKPARHRQPGTASRAQPAWHSQHSQASRAKPARHSQPGTASPARPAPSPGPAPLPRPGRAVWQPLLSRGSPSEHGTIAGQHCSPRPGCSAANLGDLCDANLETTCPSVGLWKEPKVSQRHQPRLTCAHCPKKHLHAHLLSCSHSSPLLLTLFLCVLETPLTLRSVRITQHLHSMLLFIP</sequence>
<feature type="compositionally biased region" description="Polar residues" evidence="1">
    <location>
        <begin position="122"/>
        <end position="139"/>
    </location>
</feature>
<name>A0A674H3L5_TAEGU</name>
<feature type="compositionally biased region" description="Polar residues" evidence="1">
    <location>
        <begin position="92"/>
        <end position="111"/>
    </location>
</feature>
<dbReference type="InParanoid" id="A0A674H3L5"/>
<proteinExistence type="predicted"/>